<dbReference type="InterPro" id="IPR008271">
    <property type="entry name" value="Ser/Thr_kinase_AS"/>
</dbReference>
<organism evidence="9 10">
    <name type="scientific">Eremothecium gossypii (strain ATCC 10895 / CBS 109.51 / FGSC 9923 / NRRL Y-1056)</name>
    <name type="common">Yeast</name>
    <name type="synonym">Ashbya gossypii</name>
    <dbReference type="NCBI Taxonomy" id="284811"/>
    <lineage>
        <taxon>Eukaryota</taxon>
        <taxon>Fungi</taxon>
        <taxon>Dikarya</taxon>
        <taxon>Ascomycota</taxon>
        <taxon>Saccharomycotina</taxon>
        <taxon>Saccharomycetes</taxon>
        <taxon>Saccharomycetales</taxon>
        <taxon>Saccharomycetaceae</taxon>
        <taxon>Eremothecium</taxon>
    </lineage>
</organism>
<dbReference type="Pfam" id="PF00069">
    <property type="entry name" value="Pkinase"/>
    <property type="match status" value="1"/>
</dbReference>
<evidence type="ECO:0000256" key="2">
    <source>
        <dbReference type="ARBA" id="ARBA00022679"/>
    </source>
</evidence>
<dbReference type="InParanoid" id="Q759F9"/>
<feature type="compositionally biased region" description="Polar residues" evidence="7">
    <location>
        <begin position="327"/>
        <end position="341"/>
    </location>
</feature>
<dbReference type="eggNOG" id="KOG0596">
    <property type="taxonomic scope" value="Eukaryota"/>
</dbReference>
<feature type="compositionally biased region" description="Basic and acidic residues" evidence="7">
    <location>
        <begin position="225"/>
        <end position="235"/>
    </location>
</feature>
<keyword evidence="10" id="KW-1185">Reference proteome</keyword>
<feature type="compositionally biased region" description="Polar residues" evidence="7">
    <location>
        <begin position="1"/>
        <end position="25"/>
    </location>
</feature>
<dbReference type="GO" id="GO:0005816">
    <property type="term" value="C:spindle pole body"/>
    <property type="evidence" value="ECO:0007669"/>
    <property type="project" value="EnsemblFungi"/>
</dbReference>
<dbReference type="GO" id="GO:0005634">
    <property type="term" value="C:nucleus"/>
    <property type="evidence" value="ECO:0000318"/>
    <property type="project" value="GO_Central"/>
</dbReference>
<dbReference type="PIRSF" id="PIRSF000611">
    <property type="entry name" value="Ser/Thr_PK_MPS1"/>
    <property type="match status" value="1"/>
</dbReference>
<evidence type="ECO:0000256" key="1">
    <source>
        <dbReference type="ARBA" id="ARBA00022527"/>
    </source>
</evidence>
<keyword evidence="4" id="KW-0418">Kinase</keyword>
<feature type="region of interest" description="Disordered" evidence="7">
    <location>
        <begin position="225"/>
        <end position="244"/>
    </location>
</feature>
<dbReference type="GO" id="GO:0034501">
    <property type="term" value="P:protein localization to kinetochore"/>
    <property type="evidence" value="ECO:0000318"/>
    <property type="project" value="GO_Central"/>
</dbReference>
<dbReference type="HOGENOM" id="CLU_019372_0_0_1"/>
<dbReference type="GO" id="GO:0030474">
    <property type="term" value="P:spindle pole body duplication"/>
    <property type="evidence" value="ECO:0007669"/>
    <property type="project" value="EnsemblFungi"/>
</dbReference>
<feature type="region of interest" description="Disordered" evidence="7">
    <location>
        <begin position="327"/>
        <end position="393"/>
    </location>
</feature>
<dbReference type="GO" id="GO:0007094">
    <property type="term" value="P:mitotic spindle assembly checkpoint signaling"/>
    <property type="evidence" value="ECO:0000318"/>
    <property type="project" value="GO_Central"/>
</dbReference>
<feature type="binding site" evidence="6">
    <location>
        <position position="520"/>
    </location>
    <ligand>
        <name>ATP</name>
        <dbReference type="ChEBI" id="CHEBI:30616"/>
    </ligand>
</feature>
<dbReference type="Gene3D" id="1.10.510.10">
    <property type="entry name" value="Transferase(Phosphotransferase) domain 1"/>
    <property type="match status" value="1"/>
</dbReference>
<dbReference type="InterPro" id="IPR000719">
    <property type="entry name" value="Prot_kinase_dom"/>
</dbReference>
<dbReference type="InterPro" id="IPR011009">
    <property type="entry name" value="Kinase-like_dom_sf"/>
</dbReference>
<dbReference type="OrthoDB" id="20524at2759"/>
<keyword evidence="1" id="KW-0723">Serine/threonine-protein kinase</keyword>
<dbReference type="PANTHER" id="PTHR22974:SF21">
    <property type="entry name" value="DUAL SPECIFICITY PROTEIN KINASE TTK"/>
    <property type="match status" value="1"/>
</dbReference>
<dbReference type="SUPFAM" id="SSF56112">
    <property type="entry name" value="Protein kinase-like (PK-like)"/>
    <property type="match status" value="1"/>
</dbReference>
<feature type="compositionally biased region" description="Polar residues" evidence="7">
    <location>
        <begin position="71"/>
        <end position="118"/>
    </location>
</feature>
<evidence type="ECO:0000256" key="4">
    <source>
        <dbReference type="ARBA" id="ARBA00022777"/>
    </source>
</evidence>
<dbReference type="GO" id="GO:0031134">
    <property type="term" value="P:sister chromatid biorientation"/>
    <property type="evidence" value="ECO:0007669"/>
    <property type="project" value="EnsemblFungi"/>
</dbReference>
<reference evidence="9 10" key="1">
    <citation type="journal article" date="2004" name="Science">
        <title>The Ashbya gossypii genome as a tool for mapping the ancient Saccharomyces cerevisiae genome.</title>
        <authorList>
            <person name="Dietrich F.S."/>
            <person name="Voegeli S."/>
            <person name="Brachat S."/>
            <person name="Lerch A."/>
            <person name="Gates K."/>
            <person name="Steiner S."/>
            <person name="Mohr C."/>
            <person name="Pohlmann R."/>
            <person name="Luedi P."/>
            <person name="Choi S."/>
            <person name="Wing R.A."/>
            <person name="Flavier A."/>
            <person name="Gaffney T.D."/>
            <person name="Philippsen P."/>
        </authorList>
    </citation>
    <scope>NUCLEOTIDE SEQUENCE [LARGE SCALE GENOMIC DNA]</scope>
    <source>
        <strain evidence="10">ATCC 10895 / CBS 109.51 / FGSC 9923 / NRRL Y-1056</strain>
    </source>
</reference>
<sequence>MRELGTSQQYLRPASSCSQSGSVNQLLRRPQLHLNSDSDDDHPLGPPKLSNFGSALLTDKENETPTYLRRSGTSLQGGNATATSGHTKPSTFTGTMNTEDSHSTLFSSMSKHQPSMTTVDAERTAPGDDGLSSHRYQVIQQSMKDEILSRQGTRRSRRFITSRLATLGPAKRNSTTTNFEFSSNISHDESRDVSHQEGNVSTSSNSNSGVLNNNGYNVFLDTEERARHDDKESHSAARQSGLSDYGNISFGDLNPYQYLKKHNLPTSELPNISRIYFEMQKRENRRAAVRKNVLNGSGGQVAQLPTNNSAIASTAVALKEANGIASISSGSNKLTPPQAANSMIKRDRQPRRKHSDASVSSFSKLLSSPISAGAPNYADSQKHTPVQKNSTPYEPLLINQNTKKREALNSLDVNANRHPSIITKKQKVDELHDYLKKAPAAASVKKVEIVEPVRDPVITTIPLKPPSAEVPANVHQLPQRKRQVITVNGSEYEKVELLGRGGSSKVYKVRNSSNRIYALKRVSFDEFDDASADGFKGEIELLKKLENQTRVVKLIDHEMNHGVLYVVMECGDHDLSQVLAQRSSMPLDIEFVRYHAQEMLKCVKVVHDAGIVHSDLKPANFVFVKGILKIIDFGIANAVPDHTVNIYRDTQIGTPNYMAPEALVAMNYTQDSDQIQQEMHHNRWKVGKPSDIWSCGCIMYQMIYGKPPYGSFQGQNRLLAIMNPEVKIVYPEKTPTGDFVPRTALDTIKACLERNPERRWTVDELLRGPFIKPITVTHFFIRDLIKNAVKYGSDQRYVSKEKVEDLADDVWHRLSDFRL</sequence>
<dbReference type="AlphaFoldDB" id="Q759F9"/>
<feature type="compositionally biased region" description="Polar residues" evidence="7">
    <location>
        <begin position="172"/>
        <end position="185"/>
    </location>
</feature>
<dbReference type="GO" id="GO:0004712">
    <property type="term" value="F:protein serine/threonine/tyrosine kinase activity"/>
    <property type="evidence" value="ECO:0000318"/>
    <property type="project" value="GO_Central"/>
</dbReference>
<dbReference type="FunCoup" id="Q759F9">
    <property type="interactions" value="399"/>
</dbReference>
<evidence type="ECO:0000313" key="9">
    <source>
        <dbReference type="EMBL" id="AAS52237.2"/>
    </source>
</evidence>
<evidence type="ECO:0000256" key="5">
    <source>
        <dbReference type="ARBA" id="ARBA00022840"/>
    </source>
</evidence>
<keyword evidence="5 6" id="KW-0067">ATP-binding</keyword>
<dbReference type="Proteomes" id="UP000000591">
    <property type="component" value="Chromosome IV"/>
</dbReference>
<dbReference type="PROSITE" id="PS00107">
    <property type="entry name" value="PROTEIN_KINASE_ATP"/>
    <property type="match status" value="1"/>
</dbReference>
<proteinExistence type="predicted"/>
<keyword evidence="2" id="KW-0808">Transferase</keyword>
<dbReference type="GO" id="GO:0007059">
    <property type="term" value="P:chromosome segregation"/>
    <property type="evidence" value="ECO:0000318"/>
    <property type="project" value="GO_Central"/>
</dbReference>
<feature type="compositionally biased region" description="Low complexity" evidence="7">
    <location>
        <begin position="357"/>
        <end position="371"/>
    </location>
</feature>
<gene>
    <name evidence="9" type="ORF">AGOS_ADR317C</name>
</gene>
<dbReference type="Gene3D" id="3.30.200.20">
    <property type="entry name" value="Phosphorylase Kinase, domain 1"/>
    <property type="match status" value="1"/>
</dbReference>
<dbReference type="OMA" id="YRETQIG"/>
<accession>Q759F9</accession>
<dbReference type="PROSITE" id="PS50011">
    <property type="entry name" value="PROTEIN_KINASE_DOM"/>
    <property type="match status" value="1"/>
</dbReference>
<evidence type="ECO:0000256" key="7">
    <source>
        <dbReference type="SAM" id="MobiDB-lite"/>
    </source>
</evidence>
<dbReference type="InterPro" id="IPR016242">
    <property type="entry name" value="Mps1"/>
</dbReference>
<evidence type="ECO:0000256" key="3">
    <source>
        <dbReference type="ARBA" id="ARBA00022741"/>
    </source>
</evidence>
<dbReference type="GO" id="GO:0043515">
    <property type="term" value="F:kinetochore binding"/>
    <property type="evidence" value="ECO:0007669"/>
    <property type="project" value="EnsemblFungi"/>
</dbReference>
<dbReference type="InterPro" id="IPR017441">
    <property type="entry name" value="Protein_kinase_ATP_BS"/>
</dbReference>
<feature type="region of interest" description="Disordered" evidence="7">
    <location>
        <begin position="1"/>
        <end position="132"/>
    </location>
</feature>
<dbReference type="GO" id="GO:0004674">
    <property type="term" value="F:protein serine/threonine kinase activity"/>
    <property type="evidence" value="ECO:0000318"/>
    <property type="project" value="GO_Central"/>
</dbReference>
<dbReference type="GO" id="GO:0005524">
    <property type="term" value="F:ATP binding"/>
    <property type="evidence" value="ECO:0007669"/>
    <property type="project" value="UniProtKB-UniRule"/>
</dbReference>
<dbReference type="STRING" id="284811.Q759F9"/>
<name>Q759F9_EREGS</name>
<dbReference type="PROSITE" id="PS00108">
    <property type="entry name" value="PROTEIN_KINASE_ST"/>
    <property type="match status" value="1"/>
</dbReference>
<feature type="compositionally biased region" description="Polar residues" evidence="7">
    <location>
        <begin position="383"/>
        <end position="392"/>
    </location>
</feature>
<evidence type="ECO:0000256" key="6">
    <source>
        <dbReference type="PROSITE-ProRule" id="PRU10141"/>
    </source>
</evidence>
<keyword evidence="3 6" id="KW-0547">Nucleotide-binding</keyword>
<dbReference type="EMBL" id="AE016817">
    <property type="protein sequence ID" value="AAS52237.2"/>
    <property type="molecule type" value="Genomic_DNA"/>
</dbReference>
<dbReference type="PANTHER" id="PTHR22974">
    <property type="entry name" value="MIXED LINEAGE PROTEIN KINASE"/>
    <property type="match status" value="1"/>
</dbReference>
<dbReference type="RefSeq" id="NP_984413.2">
    <property type="nucleotide sequence ID" value="NM_209766.2"/>
</dbReference>
<dbReference type="GeneID" id="4620579"/>
<dbReference type="FunFam" id="1.10.510.10:FF:000377">
    <property type="entry name" value="Checkpoint protein kinase"/>
    <property type="match status" value="1"/>
</dbReference>
<dbReference type="GO" id="GO:0051988">
    <property type="term" value="P:regulation of attachment of spindle microtubules to kinetochore"/>
    <property type="evidence" value="ECO:0007669"/>
    <property type="project" value="EnsemblFungi"/>
</dbReference>
<evidence type="ECO:0000259" key="8">
    <source>
        <dbReference type="PROSITE" id="PS50011"/>
    </source>
</evidence>
<protein>
    <submittedName>
        <fullName evidence="9">ADR317Cp</fullName>
    </submittedName>
</protein>
<dbReference type="CDD" id="cd14131">
    <property type="entry name" value="PKc_Mps1"/>
    <property type="match status" value="1"/>
</dbReference>
<dbReference type="FunFam" id="3.30.200.20:FF:000131">
    <property type="entry name" value="Dual specificity protein kinase TTK"/>
    <property type="match status" value="1"/>
</dbReference>
<evidence type="ECO:0000313" key="10">
    <source>
        <dbReference type="Proteomes" id="UP000000591"/>
    </source>
</evidence>
<dbReference type="GO" id="GO:0005777">
    <property type="term" value="C:peroxisome"/>
    <property type="evidence" value="ECO:0007669"/>
    <property type="project" value="EnsemblFungi"/>
</dbReference>
<dbReference type="GO" id="GO:0033316">
    <property type="term" value="P:meiotic spindle assembly checkpoint signaling"/>
    <property type="evidence" value="ECO:0000318"/>
    <property type="project" value="GO_Central"/>
</dbReference>
<dbReference type="InterPro" id="IPR027084">
    <property type="entry name" value="Mps1_cat"/>
</dbReference>
<feature type="region of interest" description="Disordered" evidence="7">
    <location>
        <begin position="170"/>
        <end position="215"/>
    </location>
</feature>
<feature type="compositionally biased region" description="Basic and acidic residues" evidence="7">
    <location>
        <begin position="186"/>
        <end position="195"/>
    </location>
</feature>
<dbReference type="KEGG" id="ago:AGOS_ADR317C"/>
<reference evidence="10" key="2">
    <citation type="journal article" date="2013" name="G3 (Bethesda)">
        <title>Genomes of Ashbya fungi isolated from insects reveal four mating-type loci, numerous translocations, lack of transposons, and distinct gene duplications.</title>
        <authorList>
            <person name="Dietrich F.S."/>
            <person name="Voegeli S."/>
            <person name="Kuo S."/>
            <person name="Philippsen P."/>
        </authorList>
    </citation>
    <scope>GENOME REANNOTATION</scope>
    <source>
        <strain evidence="10">ATCC 10895 / CBS 109.51 / FGSC 9923 / NRRL Y-1056</strain>
    </source>
</reference>
<dbReference type="SMART" id="SM00220">
    <property type="entry name" value="S_TKc"/>
    <property type="match status" value="1"/>
</dbReference>
<feature type="compositionally biased region" description="Low complexity" evidence="7">
    <location>
        <begin position="198"/>
        <end position="215"/>
    </location>
</feature>
<dbReference type="GO" id="GO:0000776">
    <property type="term" value="C:kinetochore"/>
    <property type="evidence" value="ECO:0000318"/>
    <property type="project" value="GO_Central"/>
</dbReference>
<dbReference type="GO" id="GO:0051225">
    <property type="term" value="P:spindle assembly"/>
    <property type="evidence" value="ECO:0007669"/>
    <property type="project" value="EnsemblFungi"/>
</dbReference>
<feature type="domain" description="Protein kinase" evidence="8">
    <location>
        <begin position="492"/>
        <end position="771"/>
    </location>
</feature>